<protein>
    <recommendedName>
        <fullName evidence="3">Reverse transcriptase</fullName>
    </recommendedName>
</protein>
<gene>
    <name evidence="1" type="ORF">PVK06_000990</name>
</gene>
<accession>A0ABR0R0W2</accession>
<comment type="caution">
    <text evidence="1">The sequence shown here is derived from an EMBL/GenBank/DDBJ whole genome shotgun (WGS) entry which is preliminary data.</text>
</comment>
<evidence type="ECO:0000313" key="1">
    <source>
        <dbReference type="EMBL" id="KAK5844849.1"/>
    </source>
</evidence>
<evidence type="ECO:0000313" key="2">
    <source>
        <dbReference type="Proteomes" id="UP001358586"/>
    </source>
</evidence>
<dbReference type="Proteomes" id="UP001358586">
    <property type="component" value="Chromosome 1"/>
</dbReference>
<name>A0ABR0R0W2_GOSAR</name>
<reference evidence="1 2" key="1">
    <citation type="submission" date="2023-03" db="EMBL/GenBank/DDBJ databases">
        <title>WGS of Gossypium arboreum.</title>
        <authorList>
            <person name="Yu D."/>
        </authorList>
    </citation>
    <scope>NUCLEOTIDE SEQUENCE [LARGE SCALE GENOMIC DNA]</scope>
    <source>
        <tissue evidence="1">Leaf</tissue>
    </source>
</reference>
<evidence type="ECO:0008006" key="3">
    <source>
        <dbReference type="Google" id="ProtNLM"/>
    </source>
</evidence>
<dbReference type="EMBL" id="JARKNE010000001">
    <property type="protein sequence ID" value="KAK5844849.1"/>
    <property type="molecule type" value="Genomic_DNA"/>
</dbReference>
<sequence length="123" mass="13917">MDMSLAWLGHDILPTYEKISGIRKEVDGICQRCGSDKETLIHAMRDCPRAQEVLVHGVLNNKALEGTYNSCVDWIEDVARMLDKKALSNLITVIWNIWNNQNNRVFRGEEEAAMVTWGTAAVL</sequence>
<organism evidence="1 2">
    <name type="scientific">Gossypium arboreum</name>
    <name type="common">Tree cotton</name>
    <name type="synonym">Gossypium nanking</name>
    <dbReference type="NCBI Taxonomy" id="29729"/>
    <lineage>
        <taxon>Eukaryota</taxon>
        <taxon>Viridiplantae</taxon>
        <taxon>Streptophyta</taxon>
        <taxon>Embryophyta</taxon>
        <taxon>Tracheophyta</taxon>
        <taxon>Spermatophyta</taxon>
        <taxon>Magnoliopsida</taxon>
        <taxon>eudicotyledons</taxon>
        <taxon>Gunneridae</taxon>
        <taxon>Pentapetalae</taxon>
        <taxon>rosids</taxon>
        <taxon>malvids</taxon>
        <taxon>Malvales</taxon>
        <taxon>Malvaceae</taxon>
        <taxon>Malvoideae</taxon>
        <taxon>Gossypium</taxon>
    </lineage>
</organism>
<keyword evidence="2" id="KW-1185">Reference proteome</keyword>
<proteinExistence type="predicted"/>